<organism evidence="1 2">
    <name type="scientific">Hypoxylon rubiginosum</name>
    <dbReference type="NCBI Taxonomy" id="110542"/>
    <lineage>
        <taxon>Eukaryota</taxon>
        <taxon>Fungi</taxon>
        <taxon>Dikarya</taxon>
        <taxon>Ascomycota</taxon>
        <taxon>Pezizomycotina</taxon>
        <taxon>Sordariomycetes</taxon>
        <taxon>Xylariomycetidae</taxon>
        <taxon>Xylariales</taxon>
        <taxon>Hypoxylaceae</taxon>
        <taxon>Hypoxylon</taxon>
    </lineage>
</organism>
<reference evidence="1 2" key="1">
    <citation type="journal article" date="2022" name="New Phytol.">
        <title>Ecological generalism drives hyperdiversity of secondary metabolite gene clusters in xylarialean endophytes.</title>
        <authorList>
            <person name="Franco M.E.E."/>
            <person name="Wisecaver J.H."/>
            <person name="Arnold A.E."/>
            <person name="Ju Y.M."/>
            <person name="Slot J.C."/>
            <person name="Ahrendt S."/>
            <person name="Moore L.P."/>
            <person name="Eastman K.E."/>
            <person name="Scott K."/>
            <person name="Konkel Z."/>
            <person name="Mondo S.J."/>
            <person name="Kuo A."/>
            <person name="Hayes R.D."/>
            <person name="Haridas S."/>
            <person name="Andreopoulos B."/>
            <person name="Riley R."/>
            <person name="LaButti K."/>
            <person name="Pangilinan J."/>
            <person name="Lipzen A."/>
            <person name="Amirebrahimi M."/>
            <person name="Yan J."/>
            <person name="Adam C."/>
            <person name="Keymanesh K."/>
            <person name="Ng V."/>
            <person name="Louie K."/>
            <person name="Northen T."/>
            <person name="Drula E."/>
            <person name="Henrissat B."/>
            <person name="Hsieh H.M."/>
            <person name="Youens-Clark K."/>
            <person name="Lutzoni F."/>
            <person name="Miadlikowska J."/>
            <person name="Eastwood D.C."/>
            <person name="Hamelin R.C."/>
            <person name="Grigoriev I.V."/>
            <person name="U'Ren J.M."/>
        </authorList>
    </citation>
    <scope>NUCLEOTIDE SEQUENCE [LARGE SCALE GENOMIC DNA]</scope>
    <source>
        <strain evidence="1 2">CBS 119005</strain>
    </source>
</reference>
<proteinExistence type="predicted"/>
<comment type="caution">
    <text evidence="1">The sequence shown here is derived from an EMBL/GenBank/DDBJ whole genome shotgun (WGS) entry which is preliminary data.</text>
</comment>
<dbReference type="Proteomes" id="UP001497700">
    <property type="component" value="Unassembled WGS sequence"/>
</dbReference>
<sequence length="243" mass="27629">MPLAVLPAQVADIEPVYDVYFAAFQDEPIIDFLYPGGVDRQAHTEGVKQWWAHDTALYTVKCLDTDIGKVVGMATWDVFWRPGKDNGWEKPAGIPWLEGKEKERCEAVLRPMWDIRDELFGKQRQYVYLSSMAVHPDHQRRGVGRLLMQWGINVAEKLGVPMYLESSEPGLRLYESMGFERLKHVRLVHKEETTGRPDAEVPLMVRMPSVAKGLSFKEWVDNGYSQSYQVNGTKGPNGSSNSD</sequence>
<evidence type="ECO:0000313" key="2">
    <source>
        <dbReference type="Proteomes" id="UP001497700"/>
    </source>
</evidence>
<accession>A0ACB9YNR3</accession>
<evidence type="ECO:0000313" key="1">
    <source>
        <dbReference type="EMBL" id="KAI4860778.1"/>
    </source>
</evidence>
<dbReference type="EMBL" id="MU393573">
    <property type="protein sequence ID" value="KAI4860778.1"/>
    <property type="molecule type" value="Genomic_DNA"/>
</dbReference>
<gene>
    <name evidence="1" type="ORF">F4820DRAFT_452584</name>
</gene>
<keyword evidence="2" id="KW-1185">Reference proteome</keyword>
<name>A0ACB9YNR3_9PEZI</name>
<protein>
    <submittedName>
        <fullName evidence="1">Acyl-CoA N-acyltransferase</fullName>
    </submittedName>
</protein>